<dbReference type="Gene3D" id="3.30.200.20">
    <property type="entry name" value="Phosphorylase Kinase, domain 1"/>
    <property type="match status" value="1"/>
</dbReference>
<dbReference type="GO" id="GO:0005524">
    <property type="term" value="F:ATP binding"/>
    <property type="evidence" value="ECO:0007669"/>
    <property type="project" value="UniProtKB-UniRule"/>
</dbReference>
<dbReference type="SUPFAM" id="SSF56112">
    <property type="entry name" value="Protein kinase-like (PK-like)"/>
    <property type="match status" value="1"/>
</dbReference>
<dbReference type="InterPro" id="IPR017441">
    <property type="entry name" value="Protein_kinase_ATP_BS"/>
</dbReference>
<feature type="compositionally biased region" description="Polar residues" evidence="15">
    <location>
        <begin position="496"/>
        <end position="510"/>
    </location>
</feature>
<protein>
    <recommendedName>
        <fullName evidence="3">non-specific serine/threonine protein kinase</fullName>
        <ecNumber evidence="3">2.7.11.1</ecNumber>
    </recommendedName>
</protein>
<keyword evidence="7 14" id="KW-0547">Nucleotide-binding</keyword>
<dbReference type="FunFam" id="3.30.200.20:FF:000093">
    <property type="entry name" value="Putative map kinase-interacting serine/threonine-protein kinase 1"/>
    <property type="match status" value="1"/>
</dbReference>
<keyword evidence="10" id="KW-0460">Magnesium</keyword>
<name>A0A7E6FL38_9MOLL</name>
<keyword evidence="5" id="KW-0808">Transferase</keyword>
<dbReference type="PROSITE" id="PS00108">
    <property type="entry name" value="PROTEIN_KINASE_ST"/>
    <property type="match status" value="1"/>
</dbReference>
<dbReference type="PANTHER" id="PTHR24349">
    <property type="entry name" value="SERINE/THREONINE-PROTEIN KINASE"/>
    <property type="match status" value="1"/>
</dbReference>
<dbReference type="PROSITE" id="PS50011">
    <property type="entry name" value="PROTEIN_KINASE_DOM"/>
    <property type="match status" value="1"/>
</dbReference>
<dbReference type="Pfam" id="PF00069">
    <property type="entry name" value="Pkinase"/>
    <property type="match status" value="1"/>
</dbReference>
<evidence type="ECO:0000256" key="5">
    <source>
        <dbReference type="ARBA" id="ARBA00022679"/>
    </source>
</evidence>
<comment type="catalytic activity">
    <reaction evidence="12">
        <text>L-threonyl-[protein] + ATP = O-phospho-L-threonyl-[protein] + ADP + H(+)</text>
        <dbReference type="Rhea" id="RHEA:46608"/>
        <dbReference type="Rhea" id="RHEA-COMP:11060"/>
        <dbReference type="Rhea" id="RHEA-COMP:11605"/>
        <dbReference type="ChEBI" id="CHEBI:15378"/>
        <dbReference type="ChEBI" id="CHEBI:30013"/>
        <dbReference type="ChEBI" id="CHEBI:30616"/>
        <dbReference type="ChEBI" id="CHEBI:61977"/>
        <dbReference type="ChEBI" id="CHEBI:456216"/>
        <dbReference type="EC" id="2.7.11.1"/>
    </reaction>
</comment>
<evidence type="ECO:0000256" key="8">
    <source>
        <dbReference type="ARBA" id="ARBA00022777"/>
    </source>
</evidence>
<dbReference type="Gene3D" id="1.10.510.10">
    <property type="entry name" value="Transferase(Phosphotransferase) domain 1"/>
    <property type="match status" value="1"/>
</dbReference>
<comment type="cofactor">
    <cofactor evidence="1">
        <name>Mg(2+)</name>
        <dbReference type="ChEBI" id="CHEBI:18420"/>
    </cofactor>
</comment>
<accession>A0A7E6FL38</accession>
<dbReference type="FunFam" id="1.10.510.10:FF:000119">
    <property type="entry name" value="Putative map kinase-interacting serine/threonine-protein kinase 1"/>
    <property type="match status" value="1"/>
</dbReference>
<evidence type="ECO:0000259" key="16">
    <source>
        <dbReference type="PROSITE" id="PS50011"/>
    </source>
</evidence>
<dbReference type="GO" id="GO:0004674">
    <property type="term" value="F:protein serine/threonine kinase activity"/>
    <property type="evidence" value="ECO:0007669"/>
    <property type="project" value="UniProtKB-KW"/>
</dbReference>
<dbReference type="InterPro" id="IPR050205">
    <property type="entry name" value="CDPK_Ser/Thr_kinases"/>
</dbReference>
<evidence type="ECO:0000256" key="1">
    <source>
        <dbReference type="ARBA" id="ARBA00001946"/>
    </source>
</evidence>
<comment type="similarity">
    <text evidence="2">Belongs to the protein kinase superfamily. CAMK Ser/Thr protein kinase family.</text>
</comment>
<keyword evidence="17" id="KW-1185">Reference proteome</keyword>
<evidence type="ECO:0000256" key="9">
    <source>
        <dbReference type="ARBA" id="ARBA00022840"/>
    </source>
</evidence>
<sequence length="546" mass="61729">MVDTSVYSDSYSRGENTVKGDLVNRSRRNLKCEDRGTLYSFVVAHFLEIRLWNVKRLQEIYVPLLVFILEIQPKPISFIERPNSLMLDNSITLDGVQLMHNVEADTDCNEPNLVTRNNSKKKKKRAAIRAANFLDLYKPTGEILGQGAYATVRTYIHTQTEKEYAVKIIEKNHVRSRNKVFKEIEIFHHCQGHANILQLNEYFEEDEQFFLIFEKMEGGTLLANIERRGHLTEREASMIVRDIAKALDHIHNKGIAHRDLKPENILCGRNGEIVTIKICDFDLGSGIPVHSEESDPVTTPELQTPVGSAEYMAPEVVDAWVGEAFSYDKKCDLWSLGIILYIMLCGYPPFYGQCGEDCGWERGENCQNCQESLFTRIQEGIYDFPDSEWRDISDEAKDLIKHLLVRDARSRYSAMDVLRDPWVVQPPAATPLATPRILTRNNSTKDLESFAETAISINRMMQQHLAISEQRTRGFGKYQSTDSSSVKFILSSPGSSNLARRRATSSSGKSHYSEDSTDSANGSLGSSVSYENVYGYSFSSSAAPSP</sequence>
<proteinExistence type="inferred from homology"/>
<keyword evidence="8 18" id="KW-0418">Kinase</keyword>
<reference evidence="18" key="1">
    <citation type="submission" date="2025-08" db="UniProtKB">
        <authorList>
            <consortium name="RefSeq"/>
        </authorList>
    </citation>
    <scope>IDENTIFICATION</scope>
</reference>
<evidence type="ECO:0000256" key="15">
    <source>
        <dbReference type="SAM" id="MobiDB-lite"/>
    </source>
</evidence>
<evidence type="ECO:0000256" key="3">
    <source>
        <dbReference type="ARBA" id="ARBA00012513"/>
    </source>
</evidence>
<evidence type="ECO:0000256" key="11">
    <source>
        <dbReference type="ARBA" id="ARBA00022845"/>
    </source>
</evidence>
<dbReference type="SMART" id="SM00220">
    <property type="entry name" value="S_TKc"/>
    <property type="match status" value="1"/>
</dbReference>
<feature type="domain" description="Protein kinase" evidence="16">
    <location>
        <begin position="138"/>
        <end position="423"/>
    </location>
</feature>
<organism evidence="17 18">
    <name type="scientific">Octopus sinensis</name>
    <name type="common">East Asian common octopus</name>
    <dbReference type="NCBI Taxonomy" id="2607531"/>
    <lineage>
        <taxon>Eukaryota</taxon>
        <taxon>Metazoa</taxon>
        <taxon>Spiralia</taxon>
        <taxon>Lophotrochozoa</taxon>
        <taxon>Mollusca</taxon>
        <taxon>Cephalopoda</taxon>
        <taxon>Coleoidea</taxon>
        <taxon>Octopodiformes</taxon>
        <taxon>Octopoda</taxon>
        <taxon>Incirrata</taxon>
        <taxon>Octopodidae</taxon>
        <taxon>Octopus</taxon>
    </lineage>
</organism>
<gene>
    <name evidence="18" type="primary">LOC115223448</name>
</gene>
<dbReference type="GO" id="GO:0046872">
    <property type="term" value="F:metal ion binding"/>
    <property type="evidence" value="ECO:0007669"/>
    <property type="project" value="UniProtKB-KW"/>
</dbReference>
<feature type="region of interest" description="Disordered" evidence="15">
    <location>
        <begin position="496"/>
        <end position="524"/>
    </location>
</feature>
<dbReference type="InterPro" id="IPR011009">
    <property type="entry name" value="Kinase-like_dom_sf"/>
</dbReference>
<keyword evidence="4" id="KW-0723">Serine/threonine-protein kinase</keyword>
<evidence type="ECO:0000256" key="7">
    <source>
        <dbReference type="ARBA" id="ARBA00022741"/>
    </source>
</evidence>
<evidence type="ECO:0000256" key="13">
    <source>
        <dbReference type="ARBA" id="ARBA00048679"/>
    </source>
</evidence>
<dbReference type="Proteomes" id="UP000515154">
    <property type="component" value="Linkage group LG23"/>
</dbReference>
<evidence type="ECO:0000256" key="6">
    <source>
        <dbReference type="ARBA" id="ARBA00022723"/>
    </source>
</evidence>
<comment type="catalytic activity">
    <reaction evidence="13">
        <text>L-seryl-[protein] + ATP = O-phospho-L-seryl-[protein] + ADP + H(+)</text>
        <dbReference type="Rhea" id="RHEA:17989"/>
        <dbReference type="Rhea" id="RHEA-COMP:9863"/>
        <dbReference type="Rhea" id="RHEA-COMP:11604"/>
        <dbReference type="ChEBI" id="CHEBI:15378"/>
        <dbReference type="ChEBI" id="CHEBI:29999"/>
        <dbReference type="ChEBI" id="CHEBI:30616"/>
        <dbReference type="ChEBI" id="CHEBI:83421"/>
        <dbReference type="ChEBI" id="CHEBI:456216"/>
        <dbReference type="EC" id="2.7.11.1"/>
    </reaction>
</comment>
<dbReference type="RefSeq" id="XP_036368436.1">
    <property type="nucleotide sequence ID" value="XM_036512543.1"/>
</dbReference>
<evidence type="ECO:0000256" key="2">
    <source>
        <dbReference type="ARBA" id="ARBA00006692"/>
    </source>
</evidence>
<keyword evidence="11" id="KW-0810">Translation regulation</keyword>
<keyword evidence="6" id="KW-0479">Metal-binding</keyword>
<keyword evidence="9 14" id="KW-0067">ATP-binding</keyword>
<dbReference type="InterPro" id="IPR008271">
    <property type="entry name" value="Ser/Thr_kinase_AS"/>
</dbReference>
<evidence type="ECO:0000313" key="17">
    <source>
        <dbReference type="Proteomes" id="UP000515154"/>
    </source>
</evidence>
<evidence type="ECO:0000256" key="4">
    <source>
        <dbReference type="ARBA" id="ARBA00022527"/>
    </source>
</evidence>
<dbReference type="PROSITE" id="PS00107">
    <property type="entry name" value="PROTEIN_KINASE_ATP"/>
    <property type="match status" value="1"/>
</dbReference>
<dbReference type="EC" id="2.7.11.1" evidence="3"/>
<evidence type="ECO:0000256" key="12">
    <source>
        <dbReference type="ARBA" id="ARBA00047899"/>
    </source>
</evidence>
<dbReference type="GO" id="GO:0006417">
    <property type="term" value="P:regulation of translation"/>
    <property type="evidence" value="ECO:0007669"/>
    <property type="project" value="UniProtKB-KW"/>
</dbReference>
<dbReference type="AlphaFoldDB" id="A0A7E6FL38"/>
<dbReference type="InterPro" id="IPR000719">
    <property type="entry name" value="Prot_kinase_dom"/>
</dbReference>
<evidence type="ECO:0000256" key="14">
    <source>
        <dbReference type="PROSITE-ProRule" id="PRU10141"/>
    </source>
</evidence>
<evidence type="ECO:0000313" key="18">
    <source>
        <dbReference type="RefSeq" id="XP_036368436.1"/>
    </source>
</evidence>
<evidence type="ECO:0000256" key="10">
    <source>
        <dbReference type="ARBA" id="ARBA00022842"/>
    </source>
</evidence>
<feature type="binding site" evidence="14">
    <location>
        <position position="167"/>
    </location>
    <ligand>
        <name>ATP</name>
        <dbReference type="ChEBI" id="CHEBI:30616"/>
    </ligand>
</feature>